<comment type="similarity">
    <text evidence="2">Belongs to the HpcH/HpaI aldolase family.</text>
</comment>
<dbReference type="GO" id="GO:0005737">
    <property type="term" value="C:cytoplasm"/>
    <property type="evidence" value="ECO:0007669"/>
    <property type="project" value="UniProtKB-ARBA"/>
</dbReference>
<dbReference type="OrthoDB" id="9802624at2"/>
<dbReference type="Pfam" id="PF03328">
    <property type="entry name" value="HpcH_HpaI"/>
    <property type="match status" value="1"/>
</dbReference>
<sequence>MELRRNAFKAAIQKGERQIGFWSQMSDLAGIEMLAAAGFDWLMIDTEHSPTNAVSVLPLLHAASAYPVSTVVRPGSVDVAEIKKLLDNGVQTLLVPYVQNAEEARLAAAAVAYPPTGIRGVAGLTRASRYGAIPDYFVHAREDVCLIVQIETLSAVAELEEICAVPGVDAVFVGPADLAASLGYVGQPGHPEVRAAVKDAVRRIRAAGKPAGFLSPDPQYAAEVAEAGATFVAVGIDVHILRQGAMALVKHWKA</sequence>
<dbReference type="EMBL" id="QHHQ01000003">
    <property type="protein sequence ID" value="RAI00990.1"/>
    <property type="molecule type" value="Genomic_DNA"/>
</dbReference>
<dbReference type="Proteomes" id="UP000249590">
    <property type="component" value="Unassembled WGS sequence"/>
</dbReference>
<evidence type="ECO:0000313" key="8">
    <source>
        <dbReference type="EMBL" id="RAI00990.1"/>
    </source>
</evidence>
<keyword evidence="3" id="KW-0479">Metal-binding</keyword>
<name>A0A8B2NRQ7_9HYPH</name>
<dbReference type="InterPro" id="IPR050251">
    <property type="entry name" value="HpcH-HpaI_aldolase"/>
</dbReference>
<dbReference type="AlphaFoldDB" id="A0A8B2NRQ7"/>
<feature type="domain" description="HpcH/HpaI aldolase/citrate lyase" evidence="7">
    <location>
        <begin position="18"/>
        <end position="242"/>
    </location>
</feature>
<dbReference type="InterPro" id="IPR015813">
    <property type="entry name" value="Pyrv/PenolPyrv_kinase-like_dom"/>
</dbReference>
<evidence type="ECO:0000313" key="9">
    <source>
        <dbReference type="Proteomes" id="UP000249590"/>
    </source>
</evidence>
<keyword evidence="4" id="KW-0456">Lyase</keyword>
<dbReference type="RefSeq" id="WP_111347514.1">
    <property type="nucleotide sequence ID" value="NZ_QHHQ01000003.1"/>
</dbReference>
<comment type="catalytic activity">
    <reaction evidence="6">
        <text>D-glyceraldehyde + pyruvate = 2-dehydro-3-deoxy-L-galactonate</text>
        <dbReference type="Rhea" id="RHEA:80055"/>
        <dbReference type="ChEBI" id="CHEBI:15361"/>
        <dbReference type="ChEBI" id="CHEBI:17378"/>
        <dbReference type="ChEBI" id="CHEBI:75545"/>
    </reaction>
</comment>
<dbReference type="PANTHER" id="PTHR30502">
    <property type="entry name" value="2-KETO-3-DEOXY-L-RHAMNONATE ALDOLASE"/>
    <property type="match status" value="1"/>
</dbReference>
<dbReference type="GO" id="GO:0016832">
    <property type="term" value="F:aldehyde-lyase activity"/>
    <property type="evidence" value="ECO:0007669"/>
    <property type="project" value="UniProtKB-ARBA"/>
</dbReference>
<dbReference type="Gene3D" id="3.20.20.60">
    <property type="entry name" value="Phosphoenolpyruvate-binding domains"/>
    <property type="match status" value="1"/>
</dbReference>
<dbReference type="InterPro" id="IPR040442">
    <property type="entry name" value="Pyrv_kinase-like_dom_sf"/>
</dbReference>
<evidence type="ECO:0000256" key="4">
    <source>
        <dbReference type="ARBA" id="ARBA00023239"/>
    </source>
</evidence>
<proteinExistence type="inferred from homology"/>
<dbReference type="SUPFAM" id="SSF51621">
    <property type="entry name" value="Phosphoenolpyruvate/pyruvate domain"/>
    <property type="match status" value="1"/>
</dbReference>
<dbReference type="FunFam" id="3.20.20.60:FF:000004">
    <property type="entry name" value="5-keto-4-deoxy-D-glucarate aldolase"/>
    <property type="match status" value="1"/>
</dbReference>
<dbReference type="GO" id="GO:0046872">
    <property type="term" value="F:metal ion binding"/>
    <property type="evidence" value="ECO:0007669"/>
    <property type="project" value="UniProtKB-KW"/>
</dbReference>
<evidence type="ECO:0000256" key="5">
    <source>
        <dbReference type="ARBA" id="ARBA00023317"/>
    </source>
</evidence>
<protein>
    <submittedName>
        <fullName evidence="8">4-hydroxy-2-oxo-heptane-1,7-dioate aldolase</fullName>
    </submittedName>
</protein>
<gene>
    <name evidence="8" type="ORF">DLJ53_17340</name>
</gene>
<organism evidence="8 9">
    <name type="scientific">Acuticoccus sediminis</name>
    <dbReference type="NCBI Taxonomy" id="2184697"/>
    <lineage>
        <taxon>Bacteria</taxon>
        <taxon>Pseudomonadati</taxon>
        <taxon>Pseudomonadota</taxon>
        <taxon>Alphaproteobacteria</taxon>
        <taxon>Hyphomicrobiales</taxon>
        <taxon>Amorphaceae</taxon>
        <taxon>Acuticoccus</taxon>
    </lineage>
</organism>
<evidence type="ECO:0000256" key="2">
    <source>
        <dbReference type="ARBA" id="ARBA00005568"/>
    </source>
</evidence>
<comment type="caution">
    <text evidence="8">The sequence shown here is derived from an EMBL/GenBank/DDBJ whole genome shotgun (WGS) entry which is preliminary data.</text>
</comment>
<evidence type="ECO:0000256" key="1">
    <source>
        <dbReference type="ARBA" id="ARBA00001968"/>
    </source>
</evidence>
<reference evidence="8 9" key="1">
    <citation type="submission" date="2018-05" db="EMBL/GenBank/DDBJ databases">
        <title>Acuticoccus sediminis sp. nov., isolated from deep-sea sediment of Indian Ocean.</title>
        <authorList>
            <person name="Liu X."/>
            <person name="Lai Q."/>
            <person name="Du Y."/>
            <person name="Sun F."/>
            <person name="Zhang X."/>
            <person name="Wang S."/>
            <person name="Shao Z."/>
        </authorList>
    </citation>
    <scope>NUCLEOTIDE SEQUENCE [LARGE SCALE GENOMIC DNA]</scope>
    <source>
        <strain evidence="8 9">PTG4-2</strain>
    </source>
</reference>
<keyword evidence="5" id="KW-0670">Pyruvate</keyword>
<comment type="cofactor">
    <cofactor evidence="1">
        <name>a divalent metal cation</name>
        <dbReference type="ChEBI" id="CHEBI:60240"/>
    </cofactor>
</comment>
<evidence type="ECO:0000256" key="3">
    <source>
        <dbReference type="ARBA" id="ARBA00022723"/>
    </source>
</evidence>
<dbReference type="PANTHER" id="PTHR30502:SF4">
    <property type="entry name" value="5-KETO-4-DEOXY-D-GLUCARATE ALDOLASE"/>
    <property type="match status" value="1"/>
</dbReference>
<dbReference type="InterPro" id="IPR005000">
    <property type="entry name" value="Aldolase/citrate-lyase_domain"/>
</dbReference>
<accession>A0A8B2NRQ7</accession>
<evidence type="ECO:0000256" key="6">
    <source>
        <dbReference type="ARBA" id="ARBA00045074"/>
    </source>
</evidence>
<keyword evidence="9" id="KW-1185">Reference proteome</keyword>
<evidence type="ECO:0000259" key="7">
    <source>
        <dbReference type="Pfam" id="PF03328"/>
    </source>
</evidence>